<comment type="caution">
    <text evidence="2">The sequence shown here is derived from an EMBL/GenBank/DDBJ whole genome shotgun (WGS) entry which is preliminary data.</text>
</comment>
<organism evidence="2 3">
    <name type="scientific">Hohenbuehelia grisea</name>
    <dbReference type="NCBI Taxonomy" id="104357"/>
    <lineage>
        <taxon>Eukaryota</taxon>
        <taxon>Fungi</taxon>
        <taxon>Dikarya</taxon>
        <taxon>Basidiomycota</taxon>
        <taxon>Agaricomycotina</taxon>
        <taxon>Agaricomycetes</taxon>
        <taxon>Agaricomycetidae</taxon>
        <taxon>Agaricales</taxon>
        <taxon>Pleurotineae</taxon>
        <taxon>Pleurotaceae</taxon>
        <taxon>Hohenbuehelia</taxon>
    </lineage>
</organism>
<name>A0ABR3JPU3_9AGAR</name>
<gene>
    <name evidence="2" type="ORF">HGRIS_001166</name>
</gene>
<sequence>MSSHTFFLCNTIMDDRLSAEKCSSIPEGSSEGEGGGAGSKRKRGGPLEVLIPEPEDAYGKAPGLRFLQKFLNLESVENDVSQRRSLVNQAQVKESSAAILDAAVRMTDFLQRHLPLLDPSYTPPSSDRALTRIHNDRNKLLPFREKAPDRIRWRSDPESPYSPAILRTTLGLYGVLLHRAATFNAPVALANNQHPLIIIPEDWKALMATRQSSYLVNRGAYGSANKYRNVDLIPILWQEAKDKTSEWVTLLSNTNISFSDVFRFFLNTTRDDGHPRVKPISKFTNAGMLTIWLICGDLSYAQAIPAPTVREVGKYIHLLNKGALSGLKLLGLLPQTFDARSEGAQKLCEDVFEALFKRLQTSLSASEQSSMLFDAVMLEHALCKLSRHVRLKYFVM</sequence>
<reference evidence="3" key="1">
    <citation type="submission" date="2024-06" db="EMBL/GenBank/DDBJ databases">
        <title>Multi-omics analyses provide insights into the biosynthesis of the anticancer antibiotic pleurotin in Hohenbuehelia grisea.</title>
        <authorList>
            <person name="Weaver J.A."/>
            <person name="Alberti F."/>
        </authorList>
    </citation>
    <scope>NUCLEOTIDE SEQUENCE [LARGE SCALE GENOMIC DNA]</scope>
    <source>
        <strain evidence="3">T-177</strain>
    </source>
</reference>
<accession>A0ABR3JPU3</accession>
<evidence type="ECO:0000313" key="3">
    <source>
        <dbReference type="Proteomes" id="UP001556367"/>
    </source>
</evidence>
<dbReference type="EMBL" id="JASNQZ010000005">
    <property type="protein sequence ID" value="KAL0957362.1"/>
    <property type="molecule type" value="Genomic_DNA"/>
</dbReference>
<proteinExistence type="predicted"/>
<evidence type="ECO:0000313" key="2">
    <source>
        <dbReference type="EMBL" id="KAL0957362.1"/>
    </source>
</evidence>
<feature type="region of interest" description="Disordered" evidence="1">
    <location>
        <begin position="22"/>
        <end position="47"/>
    </location>
</feature>
<protein>
    <submittedName>
        <fullName evidence="2">Uncharacterized protein</fullName>
    </submittedName>
</protein>
<evidence type="ECO:0000256" key="1">
    <source>
        <dbReference type="SAM" id="MobiDB-lite"/>
    </source>
</evidence>
<keyword evidence="3" id="KW-1185">Reference proteome</keyword>
<dbReference type="Proteomes" id="UP001556367">
    <property type="component" value="Unassembled WGS sequence"/>
</dbReference>